<dbReference type="Proteomes" id="UP001066276">
    <property type="component" value="Chromosome 12"/>
</dbReference>
<organism evidence="1 2">
    <name type="scientific">Pleurodeles waltl</name>
    <name type="common">Iberian ribbed newt</name>
    <dbReference type="NCBI Taxonomy" id="8319"/>
    <lineage>
        <taxon>Eukaryota</taxon>
        <taxon>Metazoa</taxon>
        <taxon>Chordata</taxon>
        <taxon>Craniata</taxon>
        <taxon>Vertebrata</taxon>
        <taxon>Euteleostomi</taxon>
        <taxon>Amphibia</taxon>
        <taxon>Batrachia</taxon>
        <taxon>Caudata</taxon>
        <taxon>Salamandroidea</taxon>
        <taxon>Salamandridae</taxon>
        <taxon>Pleurodelinae</taxon>
        <taxon>Pleurodeles</taxon>
    </lineage>
</organism>
<dbReference type="AlphaFoldDB" id="A0AAV7LC03"/>
<accession>A0AAV7LC03</accession>
<sequence>MMRHWTRCTRRSCHGLNGANDPVARSTEGRRLLRGVEPSPTVRLLVTQSKQRWGAGRILCLLSPDPAARVMSARTGSVRAMFTSLSQSGSCDVCPYWLSASYDYLPLSEQLV</sequence>
<evidence type="ECO:0000313" key="1">
    <source>
        <dbReference type="EMBL" id="KAJ1086278.1"/>
    </source>
</evidence>
<protein>
    <submittedName>
        <fullName evidence="1">Uncharacterized protein</fullName>
    </submittedName>
</protein>
<gene>
    <name evidence="1" type="ORF">NDU88_006400</name>
</gene>
<evidence type="ECO:0000313" key="2">
    <source>
        <dbReference type="Proteomes" id="UP001066276"/>
    </source>
</evidence>
<proteinExistence type="predicted"/>
<reference evidence="1" key="1">
    <citation type="journal article" date="2022" name="bioRxiv">
        <title>Sequencing and chromosome-scale assembly of the giantPleurodeles waltlgenome.</title>
        <authorList>
            <person name="Brown T."/>
            <person name="Elewa A."/>
            <person name="Iarovenko S."/>
            <person name="Subramanian E."/>
            <person name="Araus A.J."/>
            <person name="Petzold A."/>
            <person name="Susuki M."/>
            <person name="Suzuki K.-i.T."/>
            <person name="Hayashi T."/>
            <person name="Toyoda A."/>
            <person name="Oliveira C."/>
            <person name="Osipova E."/>
            <person name="Leigh N.D."/>
            <person name="Simon A."/>
            <person name="Yun M.H."/>
        </authorList>
    </citation>
    <scope>NUCLEOTIDE SEQUENCE</scope>
    <source>
        <strain evidence="1">20211129_DDA</strain>
        <tissue evidence="1">Liver</tissue>
    </source>
</reference>
<name>A0AAV7LC03_PLEWA</name>
<comment type="caution">
    <text evidence="1">The sequence shown here is derived from an EMBL/GenBank/DDBJ whole genome shotgun (WGS) entry which is preliminary data.</text>
</comment>
<dbReference type="EMBL" id="JANPWB010000016">
    <property type="protein sequence ID" value="KAJ1086278.1"/>
    <property type="molecule type" value="Genomic_DNA"/>
</dbReference>
<keyword evidence="2" id="KW-1185">Reference proteome</keyword>